<keyword evidence="2" id="KW-1003">Cell membrane</keyword>
<gene>
    <name evidence="11" type="ORF">PLXY2_LOCUS4415</name>
</gene>
<keyword evidence="8" id="KW-0675">Receptor</keyword>
<keyword evidence="12" id="KW-1185">Reference proteome</keyword>
<evidence type="ECO:0000313" key="12">
    <source>
        <dbReference type="Proteomes" id="UP000653454"/>
    </source>
</evidence>
<keyword evidence="7 10" id="KW-0472">Membrane</keyword>
<dbReference type="PANTHER" id="PTHR21137:SF35">
    <property type="entry name" value="ODORANT RECEPTOR 19A-RELATED"/>
    <property type="match status" value="1"/>
</dbReference>
<feature type="transmembrane region" description="Helical" evidence="10">
    <location>
        <begin position="49"/>
        <end position="70"/>
    </location>
</feature>
<evidence type="ECO:0000256" key="8">
    <source>
        <dbReference type="ARBA" id="ARBA00023170"/>
    </source>
</evidence>
<dbReference type="GO" id="GO:0004984">
    <property type="term" value="F:olfactory receptor activity"/>
    <property type="evidence" value="ECO:0007669"/>
    <property type="project" value="InterPro"/>
</dbReference>
<name>A0A8S4E6Q0_PLUXY</name>
<feature type="transmembrane region" description="Helical" evidence="10">
    <location>
        <begin position="82"/>
        <end position="104"/>
    </location>
</feature>
<evidence type="ECO:0000256" key="1">
    <source>
        <dbReference type="ARBA" id="ARBA00004651"/>
    </source>
</evidence>
<organism evidence="11 12">
    <name type="scientific">Plutella xylostella</name>
    <name type="common">Diamondback moth</name>
    <name type="synonym">Plutella maculipennis</name>
    <dbReference type="NCBI Taxonomy" id="51655"/>
    <lineage>
        <taxon>Eukaryota</taxon>
        <taxon>Metazoa</taxon>
        <taxon>Ecdysozoa</taxon>
        <taxon>Arthropoda</taxon>
        <taxon>Hexapoda</taxon>
        <taxon>Insecta</taxon>
        <taxon>Pterygota</taxon>
        <taxon>Neoptera</taxon>
        <taxon>Endopterygota</taxon>
        <taxon>Lepidoptera</taxon>
        <taxon>Glossata</taxon>
        <taxon>Ditrysia</taxon>
        <taxon>Yponomeutoidea</taxon>
        <taxon>Plutellidae</taxon>
        <taxon>Plutella</taxon>
    </lineage>
</organism>
<comment type="caution">
    <text evidence="11">The sequence shown here is derived from an EMBL/GenBank/DDBJ whole genome shotgun (WGS) entry which is preliminary data.</text>
</comment>
<keyword evidence="4 10" id="KW-0812">Transmembrane</keyword>
<dbReference type="Pfam" id="PF02949">
    <property type="entry name" value="7tm_6"/>
    <property type="match status" value="1"/>
</dbReference>
<dbReference type="GO" id="GO:0005549">
    <property type="term" value="F:odorant binding"/>
    <property type="evidence" value="ECO:0007669"/>
    <property type="project" value="InterPro"/>
</dbReference>
<dbReference type="GO" id="GO:0007165">
    <property type="term" value="P:signal transduction"/>
    <property type="evidence" value="ECO:0007669"/>
    <property type="project" value="UniProtKB-KW"/>
</dbReference>
<sequence length="333" mass="36781">MSSGEDVRLEAQNEIRQTLNLCSFYARQVGLFFTDDPPSNLLQKLKNKAAFVLSAAALLLLVAGELAYVLSLLAANTSVAEFVASLHIAGYGFISVGKMAIIWYKQDIFKQLVRELADLWPVRKDDGEAAEIKQRSLNALRFFHIFYTAFTVLGVALYNLTPIALHAWRSARGARSELGFVWHVAYPFDKRHPVYHKIAYAFEVCSGVSSVFFMLSSDLLFTATTSHITMLLRLLQLKIRRLAPERGAAGGEAGGRGAGGHWVATEDCLTEIVSCVKVHQRLIKYFNDLEKAFSLVNLINTVLSSVDICCVVFVIVVSIQVAAAAYLQGVRKG</sequence>
<dbReference type="GO" id="GO:0005886">
    <property type="term" value="C:plasma membrane"/>
    <property type="evidence" value="ECO:0007669"/>
    <property type="project" value="UniProtKB-SubCell"/>
</dbReference>
<evidence type="ECO:0000256" key="10">
    <source>
        <dbReference type="SAM" id="Phobius"/>
    </source>
</evidence>
<evidence type="ECO:0000256" key="7">
    <source>
        <dbReference type="ARBA" id="ARBA00023136"/>
    </source>
</evidence>
<dbReference type="InterPro" id="IPR004117">
    <property type="entry name" value="7tm6_olfct_rcpt"/>
</dbReference>
<evidence type="ECO:0000313" key="11">
    <source>
        <dbReference type="EMBL" id="CAG9110792.1"/>
    </source>
</evidence>
<dbReference type="Proteomes" id="UP000653454">
    <property type="component" value="Unassembled WGS sequence"/>
</dbReference>
<proteinExistence type="predicted"/>
<keyword evidence="5" id="KW-0552">Olfaction</keyword>
<evidence type="ECO:0000256" key="3">
    <source>
        <dbReference type="ARBA" id="ARBA00022606"/>
    </source>
</evidence>
<protein>
    <submittedName>
        <fullName evidence="11">(diamondback moth) hypothetical protein</fullName>
    </submittedName>
</protein>
<comment type="subcellular location">
    <subcellularLocation>
        <location evidence="1">Cell membrane</location>
        <topology evidence="1">Multi-pass membrane protein</topology>
    </subcellularLocation>
</comment>
<keyword evidence="9" id="KW-0807">Transducer</keyword>
<keyword evidence="6 10" id="KW-1133">Transmembrane helix</keyword>
<evidence type="ECO:0000256" key="4">
    <source>
        <dbReference type="ARBA" id="ARBA00022692"/>
    </source>
</evidence>
<feature type="transmembrane region" description="Helical" evidence="10">
    <location>
        <begin position="142"/>
        <end position="160"/>
    </location>
</feature>
<accession>A0A8S4E6Q0</accession>
<dbReference type="AlphaFoldDB" id="A0A8S4E6Q0"/>
<keyword evidence="3" id="KW-0716">Sensory transduction</keyword>
<dbReference type="EMBL" id="CAJHNJ030000012">
    <property type="protein sequence ID" value="CAG9110792.1"/>
    <property type="molecule type" value="Genomic_DNA"/>
</dbReference>
<evidence type="ECO:0000256" key="2">
    <source>
        <dbReference type="ARBA" id="ARBA00022475"/>
    </source>
</evidence>
<evidence type="ECO:0000256" key="6">
    <source>
        <dbReference type="ARBA" id="ARBA00022989"/>
    </source>
</evidence>
<reference evidence="11" key="1">
    <citation type="submission" date="2020-11" db="EMBL/GenBank/DDBJ databases">
        <authorList>
            <person name="Whiteford S."/>
        </authorList>
    </citation>
    <scope>NUCLEOTIDE SEQUENCE</scope>
</reference>
<feature type="transmembrane region" description="Helical" evidence="10">
    <location>
        <begin position="308"/>
        <end position="327"/>
    </location>
</feature>
<dbReference type="PANTHER" id="PTHR21137">
    <property type="entry name" value="ODORANT RECEPTOR"/>
    <property type="match status" value="1"/>
</dbReference>
<evidence type="ECO:0000256" key="5">
    <source>
        <dbReference type="ARBA" id="ARBA00022725"/>
    </source>
</evidence>
<evidence type="ECO:0000256" key="9">
    <source>
        <dbReference type="ARBA" id="ARBA00023224"/>
    </source>
</evidence>